<keyword evidence="3" id="KW-1185">Reference proteome</keyword>
<evidence type="ECO:0000313" key="3">
    <source>
        <dbReference type="Proteomes" id="UP000215199"/>
    </source>
</evidence>
<protein>
    <recommendedName>
        <fullName evidence="1">DUF3846 domain-containing protein</fullName>
    </recommendedName>
</protein>
<dbReference type="RefSeq" id="WP_093946923.1">
    <property type="nucleotide sequence ID" value="NZ_NMUL01000007.1"/>
</dbReference>
<organism evidence="2 3">
    <name type="scientific">Amycolatopsis vastitatis</name>
    <dbReference type="NCBI Taxonomy" id="1905142"/>
    <lineage>
        <taxon>Bacteria</taxon>
        <taxon>Bacillati</taxon>
        <taxon>Actinomycetota</taxon>
        <taxon>Actinomycetes</taxon>
        <taxon>Pseudonocardiales</taxon>
        <taxon>Pseudonocardiaceae</taxon>
        <taxon>Amycolatopsis</taxon>
    </lineage>
</organism>
<sequence>MTDLQALVVTPDGEIEEKYLPASTMDFLDALHATINCDTAEAVRLGPDGRRATMWVDVDARLPMANDYATALVFAFNGDVHQRYYGTAVFLGAPDRAGDDTSLPDEAAIFLRHVMFRIKRGNLSVRNFREGDF</sequence>
<feature type="domain" description="DUF3846" evidence="1">
    <location>
        <begin position="5"/>
        <end position="107"/>
    </location>
</feature>
<reference evidence="3" key="1">
    <citation type="submission" date="2017-07" db="EMBL/GenBank/DDBJ databases">
        <title>Comparative genome mining reveals phylogenetic distribution patterns of secondary metabolites in Amycolatopsis.</title>
        <authorList>
            <person name="Adamek M."/>
            <person name="Alanjary M."/>
            <person name="Sales-Ortells H."/>
            <person name="Goodfellow M."/>
            <person name="Bull A.T."/>
            <person name="Kalinowski J."/>
            <person name="Ziemert N."/>
        </authorList>
    </citation>
    <scope>NUCLEOTIDE SEQUENCE [LARGE SCALE GENOMIC DNA]</scope>
    <source>
        <strain evidence="3">H5</strain>
    </source>
</reference>
<accession>A0A229TEK6</accession>
<dbReference type="OrthoDB" id="2088281at2"/>
<name>A0A229TEK6_9PSEU</name>
<dbReference type="Proteomes" id="UP000215199">
    <property type="component" value="Unassembled WGS sequence"/>
</dbReference>
<comment type="caution">
    <text evidence="2">The sequence shown here is derived from an EMBL/GenBank/DDBJ whole genome shotgun (WGS) entry which is preliminary data.</text>
</comment>
<dbReference type="AlphaFoldDB" id="A0A229TEK6"/>
<dbReference type="Pfam" id="PF12957">
    <property type="entry name" value="DUF3846"/>
    <property type="match status" value="1"/>
</dbReference>
<gene>
    <name evidence="2" type="ORF">CF165_08805</name>
</gene>
<evidence type="ECO:0000313" key="2">
    <source>
        <dbReference type="EMBL" id="OXM69598.1"/>
    </source>
</evidence>
<proteinExistence type="predicted"/>
<dbReference type="InterPro" id="IPR024559">
    <property type="entry name" value="DUF3846"/>
</dbReference>
<dbReference type="EMBL" id="NMUL01000007">
    <property type="protein sequence ID" value="OXM69598.1"/>
    <property type="molecule type" value="Genomic_DNA"/>
</dbReference>
<evidence type="ECO:0000259" key="1">
    <source>
        <dbReference type="Pfam" id="PF12957"/>
    </source>
</evidence>